<dbReference type="AlphaFoldDB" id="A2XFS8"/>
<dbReference type="STRING" id="39946.A2XFS8"/>
<proteinExistence type="inferred from homology"/>
<dbReference type="Gramene" id="BGIOSGA010893-TA">
    <property type="protein sequence ID" value="BGIOSGA010893-PA"/>
    <property type="gene ID" value="BGIOSGA010893"/>
</dbReference>
<accession>A2XFS8</accession>
<dbReference type="SUPFAM" id="SSF56801">
    <property type="entry name" value="Acetyl-CoA synthetase-like"/>
    <property type="match status" value="1"/>
</dbReference>
<dbReference type="EMBL" id="CM000128">
    <property type="protein sequence ID" value="EAY89688.1"/>
    <property type="molecule type" value="Genomic_DNA"/>
</dbReference>
<evidence type="ECO:0000313" key="5">
    <source>
        <dbReference type="Proteomes" id="UP000007015"/>
    </source>
</evidence>
<dbReference type="Gene3D" id="3.40.50.980">
    <property type="match status" value="1"/>
</dbReference>
<evidence type="ECO:0000259" key="3">
    <source>
        <dbReference type="Pfam" id="PF00501"/>
    </source>
</evidence>
<evidence type="ECO:0000313" key="4">
    <source>
        <dbReference type="EMBL" id="EAY89688.1"/>
    </source>
</evidence>
<dbReference type="OMA" id="CTKFTPA"/>
<evidence type="ECO:0000256" key="2">
    <source>
        <dbReference type="ARBA" id="ARBA00022598"/>
    </source>
</evidence>
<dbReference type="Proteomes" id="UP000007015">
    <property type="component" value="Chromosome 3"/>
</dbReference>
<sequence>MGSPGHGDAAERDIDDLPRNDANYTALTPLWFLERAAVVHPDRAAVVHGPVRYTWAETYRRCRRLASALAQRSVGPGCTKFTPARLLSY</sequence>
<dbReference type="Pfam" id="PF00501">
    <property type="entry name" value="AMP-binding"/>
    <property type="match status" value="1"/>
</dbReference>
<keyword evidence="5" id="KW-1185">Reference proteome</keyword>
<dbReference type="PANTHER" id="PTHR43859:SF10">
    <property type="entry name" value="4-COUMARATE--COA LIGASE"/>
    <property type="match status" value="1"/>
</dbReference>
<comment type="similarity">
    <text evidence="1">Belongs to the ATP-dependent AMP-binding enzyme family.</text>
</comment>
<dbReference type="GO" id="GO:0016874">
    <property type="term" value="F:ligase activity"/>
    <property type="evidence" value="ECO:0007669"/>
    <property type="project" value="UniProtKB-KW"/>
</dbReference>
<feature type="domain" description="AMP-dependent synthetase/ligase" evidence="3">
    <location>
        <begin position="33"/>
        <end position="77"/>
    </location>
</feature>
<dbReference type="PANTHER" id="PTHR43859">
    <property type="entry name" value="ACYL-ACTIVATING ENZYME"/>
    <property type="match status" value="1"/>
</dbReference>
<gene>
    <name evidence="4" type="ORF">OsI_11223</name>
</gene>
<name>A2XFS8_ORYSI</name>
<reference evidence="4 5" key="1">
    <citation type="journal article" date="2005" name="PLoS Biol.">
        <title>The genomes of Oryza sativa: a history of duplications.</title>
        <authorList>
            <person name="Yu J."/>
            <person name="Wang J."/>
            <person name="Lin W."/>
            <person name="Li S."/>
            <person name="Li H."/>
            <person name="Zhou J."/>
            <person name="Ni P."/>
            <person name="Dong W."/>
            <person name="Hu S."/>
            <person name="Zeng C."/>
            <person name="Zhang J."/>
            <person name="Zhang Y."/>
            <person name="Li R."/>
            <person name="Xu Z."/>
            <person name="Li S."/>
            <person name="Li X."/>
            <person name="Zheng H."/>
            <person name="Cong L."/>
            <person name="Lin L."/>
            <person name="Yin J."/>
            <person name="Geng J."/>
            <person name="Li G."/>
            <person name="Shi J."/>
            <person name="Liu J."/>
            <person name="Lv H."/>
            <person name="Li J."/>
            <person name="Wang J."/>
            <person name="Deng Y."/>
            <person name="Ran L."/>
            <person name="Shi X."/>
            <person name="Wang X."/>
            <person name="Wu Q."/>
            <person name="Li C."/>
            <person name="Ren X."/>
            <person name="Wang J."/>
            <person name="Wang X."/>
            <person name="Li D."/>
            <person name="Liu D."/>
            <person name="Zhang X."/>
            <person name="Ji Z."/>
            <person name="Zhao W."/>
            <person name="Sun Y."/>
            <person name="Zhang Z."/>
            <person name="Bao J."/>
            <person name="Han Y."/>
            <person name="Dong L."/>
            <person name="Ji J."/>
            <person name="Chen P."/>
            <person name="Wu S."/>
            <person name="Liu J."/>
            <person name="Xiao Y."/>
            <person name="Bu D."/>
            <person name="Tan J."/>
            <person name="Yang L."/>
            <person name="Ye C."/>
            <person name="Zhang J."/>
            <person name="Xu J."/>
            <person name="Zhou Y."/>
            <person name="Yu Y."/>
            <person name="Zhang B."/>
            <person name="Zhuang S."/>
            <person name="Wei H."/>
            <person name="Liu B."/>
            <person name="Lei M."/>
            <person name="Yu H."/>
            <person name="Li Y."/>
            <person name="Xu H."/>
            <person name="Wei S."/>
            <person name="He X."/>
            <person name="Fang L."/>
            <person name="Zhang Z."/>
            <person name="Zhang Y."/>
            <person name="Huang X."/>
            <person name="Su Z."/>
            <person name="Tong W."/>
            <person name="Li J."/>
            <person name="Tong Z."/>
            <person name="Li S."/>
            <person name="Ye J."/>
            <person name="Wang L."/>
            <person name="Fang L."/>
            <person name="Lei T."/>
            <person name="Chen C."/>
            <person name="Chen H."/>
            <person name="Xu Z."/>
            <person name="Li H."/>
            <person name="Huang H."/>
            <person name="Zhang F."/>
            <person name="Xu H."/>
            <person name="Li N."/>
            <person name="Zhao C."/>
            <person name="Li S."/>
            <person name="Dong L."/>
            <person name="Huang Y."/>
            <person name="Li L."/>
            <person name="Xi Y."/>
            <person name="Qi Q."/>
            <person name="Li W."/>
            <person name="Zhang B."/>
            <person name="Hu W."/>
            <person name="Zhang Y."/>
            <person name="Tian X."/>
            <person name="Jiao Y."/>
            <person name="Liang X."/>
            <person name="Jin J."/>
            <person name="Gao L."/>
            <person name="Zheng W."/>
            <person name="Hao B."/>
            <person name="Liu S."/>
            <person name="Wang W."/>
            <person name="Yuan L."/>
            <person name="Cao M."/>
            <person name="McDermott J."/>
            <person name="Samudrala R."/>
            <person name="Wang J."/>
            <person name="Wong G.K."/>
            <person name="Yang H."/>
        </authorList>
    </citation>
    <scope>NUCLEOTIDE SEQUENCE [LARGE SCALE GENOMIC DNA]</scope>
    <source>
        <strain evidence="5">cv. 93-11</strain>
    </source>
</reference>
<dbReference type="InterPro" id="IPR000873">
    <property type="entry name" value="AMP-dep_synth/lig_dom"/>
</dbReference>
<keyword evidence="2" id="KW-0436">Ligase</keyword>
<protein>
    <recommendedName>
        <fullName evidence="3">AMP-dependent synthetase/ligase domain-containing protein</fullName>
    </recommendedName>
</protein>
<evidence type="ECO:0000256" key="1">
    <source>
        <dbReference type="ARBA" id="ARBA00006432"/>
    </source>
</evidence>
<organism evidence="4 5">
    <name type="scientific">Oryza sativa subsp. indica</name>
    <name type="common">Rice</name>
    <dbReference type="NCBI Taxonomy" id="39946"/>
    <lineage>
        <taxon>Eukaryota</taxon>
        <taxon>Viridiplantae</taxon>
        <taxon>Streptophyta</taxon>
        <taxon>Embryophyta</taxon>
        <taxon>Tracheophyta</taxon>
        <taxon>Spermatophyta</taxon>
        <taxon>Magnoliopsida</taxon>
        <taxon>Liliopsida</taxon>
        <taxon>Poales</taxon>
        <taxon>Poaceae</taxon>
        <taxon>BOP clade</taxon>
        <taxon>Oryzoideae</taxon>
        <taxon>Oryzeae</taxon>
        <taxon>Oryzinae</taxon>
        <taxon>Oryza</taxon>
        <taxon>Oryza sativa</taxon>
    </lineage>
</organism>
<dbReference type="HOGENOM" id="CLU_2458730_0_0_1"/>